<dbReference type="RefSeq" id="WP_045808596.1">
    <property type="nucleotide sequence ID" value="NZ_LANX01000001.1"/>
</dbReference>
<protein>
    <submittedName>
        <fullName evidence="2">CutA1 divalent ion tolerance family protein</fullName>
    </submittedName>
</protein>
<organism evidence="2 3">
    <name type="scientific">Candidatus Neoehrlichia procyonis str. RAC413</name>
    <dbReference type="NCBI Taxonomy" id="1359163"/>
    <lineage>
        <taxon>Bacteria</taxon>
        <taxon>Pseudomonadati</taxon>
        <taxon>Pseudomonadota</taxon>
        <taxon>Alphaproteobacteria</taxon>
        <taxon>Rickettsiales</taxon>
        <taxon>Anaplasmataceae</taxon>
        <taxon>Candidatus Neoehrlichia</taxon>
    </lineage>
</organism>
<dbReference type="GO" id="GO:0010038">
    <property type="term" value="P:response to metal ion"/>
    <property type="evidence" value="ECO:0007669"/>
    <property type="project" value="InterPro"/>
</dbReference>
<dbReference type="Proteomes" id="UP000033562">
    <property type="component" value="Unassembled WGS sequence"/>
</dbReference>
<dbReference type="EMBL" id="LANX01000001">
    <property type="protein sequence ID" value="KJV68729.1"/>
    <property type="molecule type" value="Genomic_DNA"/>
</dbReference>
<name>A0A0F3NPA0_9RICK</name>
<dbReference type="InterPro" id="IPR004323">
    <property type="entry name" value="Ion_tolerance_CutA"/>
</dbReference>
<dbReference type="InterPro" id="IPR015867">
    <property type="entry name" value="N-reg_PII/ATP_PRibTrfase_C"/>
</dbReference>
<reference evidence="2 3" key="1">
    <citation type="submission" date="2015-02" db="EMBL/GenBank/DDBJ databases">
        <title>Genome Sequencing of Rickettsiales.</title>
        <authorList>
            <person name="Daugherty S.C."/>
            <person name="Su Q."/>
            <person name="Abolude K."/>
            <person name="Beier-Sexton M."/>
            <person name="Carlyon J.A."/>
            <person name="Carter R."/>
            <person name="Day N.P."/>
            <person name="Dumler S.J."/>
            <person name="Dyachenko V."/>
            <person name="Godinez A."/>
            <person name="Kurtti T.J."/>
            <person name="Lichay M."/>
            <person name="Mullins K.E."/>
            <person name="Ott S."/>
            <person name="Pappas-Brown V."/>
            <person name="Paris D.H."/>
            <person name="Patel P."/>
            <person name="Richards A.L."/>
            <person name="Sadzewicz L."/>
            <person name="Sears K."/>
            <person name="Seidman D."/>
            <person name="Sengamalay N."/>
            <person name="Stenos J."/>
            <person name="Tallon L.J."/>
            <person name="Vincent G."/>
            <person name="Fraser C.M."/>
            <person name="Munderloh U."/>
            <person name="Dunning-Hotopp J.C."/>
        </authorList>
    </citation>
    <scope>NUCLEOTIDE SEQUENCE [LARGE SCALE GENOMIC DNA]</scope>
    <source>
        <strain evidence="2 3">RAC413</strain>
    </source>
</reference>
<dbReference type="Pfam" id="PF03091">
    <property type="entry name" value="CutA1"/>
    <property type="match status" value="1"/>
</dbReference>
<dbReference type="PANTHER" id="PTHR23419:SF8">
    <property type="entry name" value="FI09726P"/>
    <property type="match status" value="1"/>
</dbReference>
<evidence type="ECO:0000313" key="2">
    <source>
        <dbReference type="EMBL" id="KJV68729.1"/>
    </source>
</evidence>
<accession>A0A0F3NPA0</accession>
<evidence type="ECO:0000256" key="1">
    <source>
        <dbReference type="ARBA" id="ARBA00010169"/>
    </source>
</evidence>
<proteinExistence type="inferred from homology"/>
<dbReference type="SUPFAM" id="SSF54913">
    <property type="entry name" value="GlnB-like"/>
    <property type="match status" value="1"/>
</dbReference>
<dbReference type="InterPro" id="IPR011322">
    <property type="entry name" value="N-reg_PII-like_a/b"/>
</dbReference>
<dbReference type="OrthoDB" id="37622at2"/>
<comment type="similarity">
    <text evidence="1">Belongs to the CutA family.</text>
</comment>
<sequence length="114" mass="13685">MKDNLVLIYTTISNNEDAYHIVNILLQEKLVICANIFHSITSMYYWENTIQNNKECVIIMKTSKYLYKKALQKIKNIHPYKIPLITTIHPDKTNNEFLHWMNSYFTQQHYSNKK</sequence>
<dbReference type="GO" id="GO:0005507">
    <property type="term" value="F:copper ion binding"/>
    <property type="evidence" value="ECO:0007669"/>
    <property type="project" value="TreeGrafter"/>
</dbReference>
<keyword evidence="3" id="KW-1185">Reference proteome</keyword>
<evidence type="ECO:0000313" key="3">
    <source>
        <dbReference type="Proteomes" id="UP000033562"/>
    </source>
</evidence>
<gene>
    <name evidence="2" type="ORF">NLO413_0090</name>
</gene>
<comment type="caution">
    <text evidence="2">The sequence shown here is derived from an EMBL/GenBank/DDBJ whole genome shotgun (WGS) entry which is preliminary data.</text>
</comment>
<dbReference type="Gene3D" id="3.30.70.120">
    <property type="match status" value="1"/>
</dbReference>
<dbReference type="PANTHER" id="PTHR23419">
    <property type="entry name" value="DIVALENT CATION TOLERANCE CUTA-RELATED"/>
    <property type="match status" value="1"/>
</dbReference>
<dbReference type="AlphaFoldDB" id="A0A0F3NPA0"/>